<keyword evidence="6" id="KW-1185">Reference proteome</keyword>
<proteinExistence type="predicted"/>
<dbReference type="Pfam" id="PF08241">
    <property type="entry name" value="Methyltransf_11"/>
    <property type="match status" value="1"/>
</dbReference>
<evidence type="ECO:0000259" key="4">
    <source>
        <dbReference type="Pfam" id="PF13649"/>
    </source>
</evidence>
<dbReference type="InterPro" id="IPR013216">
    <property type="entry name" value="Methyltransf_11"/>
</dbReference>
<dbReference type="EMBL" id="RBAM01000028">
    <property type="protein sequence ID" value="RKN60792.1"/>
    <property type="molecule type" value="Genomic_DNA"/>
</dbReference>
<dbReference type="GO" id="GO:0017000">
    <property type="term" value="P:antibiotic biosynthetic process"/>
    <property type="evidence" value="ECO:0007669"/>
    <property type="project" value="UniProtKB-ARBA"/>
</dbReference>
<comment type="caution">
    <text evidence="5">The sequence shown here is derived from an EMBL/GenBank/DDBJ whole genome shotgun (WGS) entry which is preliminary data.</text>
</comment>
<evidence type="ECO:0000256" key="2">
    <source>
        <dbReference type="ARBA" id="ARBA00022679"/>
    </source>
</evidence>
<sequence length="494" mass="54010">MTVESTGFPPQPSGSAEAAARPFDVLGKTYEEAYAQLTERLAAIDWLLARLPEQARVMDIGSGTGRPTADLIASAGHRVTGYDVSKTMVELARTQVPRARFELADVRALPDTSGQWDAVTAFFPLLQMPRTDLDATLARIADWLVPGGLFVFATVPFDAEGEEIQWMGQTIRCTSYPTDTYGRLLREAGLEIVHEHVSIFHPDFPGMGAEEHLFVYARKPGGPAVPPHPLAGPYPLPESYRGPHELSEQGWLGMEARFERQDIAVVVNALANNNRVLDVGGGTGAVVKEIAARLGSVTTVEPHAAREESMRPLAGHGVTVLPGCAERLPLGDAEFDAAVATWVLHYTDDPETAVTEMARTVDRKHPEARVVLVQGAPDNELIDLWNRTCAPLLGEPHDHQGYLLTRAAHTLAERGFDDISFTRARVDVVFSEEGAEARAQAAAGVLAEFWNTGHPRLAQLREALLPPLREHFATGTDRFHDDAVMLLARPRRTR</sequence>
<evidence type="ECO:0000259" key="3">
    <source>
        <dbReference type="Pfam" id="PF08241"/>
    </source>
</evidence>
<feature type="domain" description="Methyltransferase type 11" evidence="3">
    <location>
        <begin position="277"/>
        <end position="361"/>
    </location>
</feature>
<dbReference type="PANTHER" id="PTHR43861">
    <property type="entry name" value="TRANS-ACONITATE 2-METHYLTRANSFERASE-RELATED"/>
    <property type="match status" value="1"/>
</dbReference>
<dbReference type="GO" id="GO:0032259">
    <property type="term" value="P:methylation"/>
    <property type="evidence" value="ECO:0007669"/>
    <property type="project" value="UniProtKB-KW"/>
</dbReference>
<dbReference type="PANTHER" id="PTHR43861:SF1">
    <property type="entry name" value="TRANS-ACONITATE 2-METHYLTRANSFERASE"/>
    <property type="match status" value="1"/>
</dbReference>
<dbReference type="CDD" id="cd02440">
    <property type="entry name" value="AdoMet_MTases"/>
    <property type="match status" value="2"/>
</dbReference>
<dbReference type="GO" id="GO:0008757">
    <property type="term" value="F:S-adenosylmethionine-dependent methyltransferase activity"/>
    <property type="evidence" value="ECO:0007669"/>
    <property type="project" value="InterPro"/>
</dbReference>
<dbReference type="Proteomes" id="UP000270343">
    <property type="component" value="Unassembled WGS sequence"/>
</dbReference>
<dbReference type="SUPFAM" id="SSF53335">
    <property type="entry name" value="S-adenosyl-L-methionine-dependent methyltransferases"/>
    <property type="match status" value="2"/>
</dbReference>
<dbReference type="AlphaFoldDB" id="A0A3B0AJH9"/>
<dbReference type="RefSeq" id="WP_120759684.1">
    <property type="nucleotide sequence ID" value="NZ_RBAM01000028.1"/>
</dbReference>
<keyword evidence="1 5" id="KW-0489">Methyltransferase</keyword>
<evidence type="ECO:0000256" key="1">
    <source>
        <dbReference type="ARBA" id="ARBA00022603"/>
    </source>
</evidence>
<dbReference type="OrthoDB" id="9765084at2"/>
<dbReference type="Gene3D" id="3.40.50.150">
    <property type="entry name" value="Vaccinia Virus protein VP39"/>
    <property type="match status" value="2"/>
</dbReference>
<dbReference type="InterPro" id="IPR029063">
    <property type="entry name" value="SAM-dependent_MTases_sf"/>
</dbReference>
<gene>
    <name evidence="5" type="ORF">D7231_32790</name>
</gene>
<evidence type="ECO:0000313" key="6">
    <source>
        <dbReference type="Proteomes" id="UP000270343"/>
    </source>
</evidence>
<evidence type="ECO:0000313" key="5">
    <source>
        <dbReference type="EMBL" id="RKN60792.1"/>
    </source>
</evidence>
<protein>
    <submittedName>
        <fullName evidence="5">Methyltransferase domain-containing protein</fullName>
    </submittedName>
</protein>
<accession>A0A3B0AJH9</accession>
<reference evidence="5 6" key="1">
    <citation type="journal article" date="2015" name="Antonie Van Leeuwenhoek">
        <title>Streptomyces klenkii sp. nov., isolated from deep marine sediment.</title>
        <authorList>
            <person name="Veyisoglu A."/>
            <person name="Sahin N."/>
        </authorList>
    </citation>
    <scope>NUCLEOTIDE SEQUENCE [LARGE SCALE GENOMIC DNA]</scope>
    <source>
        <strain evidence="5 6">KCTC 29202</strain>
    </source>
</reference>
<organism evidence="5 6">
    <name type="scientific">Streptomyces klenkii</name>
    <dbReference type="NCBI Taxonomy" id="1420899"/>
    <lineage>
        <taxon>Bacteria</taxon>
        <taxon>Bacillati</taxon>
        <taxon>Actinomycetota</taxon>
        <taxon>Actinomycetes</taxon>
        <taxon>Kitasatosporales</taxon>
        <taxon>Streptomycetaceae</taxon>
        <taxon>Streptomyces</taxon>
    </lineage>
</organism>
<dbReference type="InterPro" id="IPR041698">
    <property type="entry name" value="Methyltransf_25"/>
</dbReference>
<dbReference type="Pfam" id="PF13649">
    <property type="entry name" value="Methyltransf_25"/>
    <property type="match status" value="1"/>
</dbReference>
<name>A0A3B0AJH9_9ACTN</name>
<keyword evidence="2 5" id="KW-0808">Transferase</keyword>
<feature type="domain" description="Methyltransferase" evidence="4">
    <location>
        <begin position="57"/>
        <end position="148"/>
    </location>
</feature>